<accession>A0A7X2T4D0</accession>
<reference evidence="1 2" key="1">
    <citation type="submission" date="2019-08" db="EMBL/GenBank/DDBJ databases">
        <title>In-depth cultivation of the pig gut microbiome towards novel bacterial diversity and tailored functional studies.</title>
        <authorList>
            <person name="Wylensek D."/>
            <person name="Hitch T.C.A."/>
            <person name="Clavel T."/>
        </authorList>
    </citation>
    <scope>NUCLEOTIDE SEQUENCE [LARGE SCALE GENOMIC DNA]</scope>
    <source>
        <strain evidence="1 2">LKV-178-WT-2G</strain>
    </source>
</reference>
<dbReference type="RefSeq" id="WP_154460735.1">
    <property type="nucleotide sequence ID" value="NZ_JBJEEW010000032.1"/>
</dbReference>
<dbReference type="AlphaFoldDB" id="A0A7X2T4D0"/>
<sequence length="87" mass="10126">MNSSLEYIKQAIEIYQNDLYPDLLDVSYKNEIINELLGINDDLFAFAVKPLLDMLNGEMDSFVFDLNKYKEKIEEQLNFARSNLGIN</sequence>
<keyword evidence="2" id="KW-1185">Reference proteome</keyword>
<evidence type="ECO:0000313" key="2">
    <source>
        <dbReference type="Proteomes" id="UP000470082"/>
    </source>
</evidence>
<name>A0A7X2T4D0_9FIRM</name>
<proteinExistence type="predicted"/>
<organism evidence="1 2">
    <name type="scientific">Floccifex porci</name>
    <dbReference type="NCBI Taxonomy" id="2606629"/>
    <lineage>
        <taxon>Bacteria</taxon>
        <taxon>Bacillati</taxon>
        <taxon>Bacillota</taxon>
        <taxon>Erysipelotrichia</taxon>
        <taxon>Erysipelotrichales</taxon>
        <taxon>Erysipelotrichaceae</taxon>
        <taxon>Floccifex</taxon>
    </lineage>
</organism>
<dbReference type="EMBL" id="VUMM01000016">
    <property type="protein sequence ID" value="MSS01968.1"/>
    <property type="molecule type" value="Genomic_DNA"/>
</dbReference>
<comment type="caution">
    <text evidence="1">The sequence shown here is derived from an EMBL/GenBank/DDBJ whole genome shotgun (WGS) entry which is preliminary data.</text>
</comment>
<dbReference type="Proteomes" id="UP000470082">
    <property type="component" value="Unassembled WGS sequence"/>
</dbReference>
<gene>
    <name evidence="1" type="ORF">FYJ50_07665</name>
</gene>
<evidence type="ECO:0000313" key="1">
    <source>
        <dbReference type="EMBL" id="MSS01968.1"/>
    </source>
</evidence>
<protein>
    <submittedName>
        <fullName evidence="1">Uncharacterized protein</fullName>
    </submittedName>
</protein>